<dbReference type="PANTHER" id="PTHR35342">
    <property type="entry name" value="TRICARBOXYLIC TRANSPORT PROTEIN"/>
    <property type="match status" value="1"/>
</dbReference>
<proteinExistence type="predicted"/>
<feature type="transmembrane region" description="Helical" evidence="1">
    <location>
        <begin position="410"/>
        <end position="425"/>
    </location>
</feature>
<evidence type="ECO:0000313" key="4">
    <source>
        <dbReference type="Proteomes" id="UP000000239"/>
    </source>
</evidence>
<gene>
    <name evidence="3" type="ordered locus">Csal_3198</name>
</gene>
<feature type="transmembrane region" description="Helical" evidence="1">
    <location>
        <begin position="45"/>
        <end position="69"/>
    </location>
</feature>
<feature type="transmembrane region" description="Helical" evidence="1">
    <location>
        <begin position="432"/>
        <end position="450"/>
    </location>
</feature>
<dbReference type="AlphaFoldDB" id="Q1QSL6"/>
<sequence length="500" mass="52982">MDFFSHLITGFGTALSPMNLLYCFIGVLLGTVIGLLPGLGSATGVALLLPLTLTLSPITALIMLAGIYYGAQYGATITSVLIATPGDSASVVTAIDGYPMARQGRAGPALAIGAVSSFVSGITSLILLMALAPVFASLALHFGPPEICALIVLGFTSIVGFSGTSRIKGLAMATFGVAITTIGLDPQSGSTRFTFGFINLFGGIGFLPVVIGLFAVAEVLHQVRSGKVEPIRTRFRDMILKREDWRRYRTTIFSSGLLGFFIGVLPGAGATLASFLGYDLARHFSKHKSEFGKGAIEGVAAPEAANSAAVNGSFVPTLTLGIPGSGTTAVLLGAFIVFGIQPGPLLFTNEPDLVWGLMASFFIGSVILLLLNLPLVPLFASILRFRYELIYPCILFLSFIGAYAIENRMWGVWLALAFGIIGYFMKRYDYPTAPLILGIVLGGMFEKTLIQTSSMGGGDLTIFLDRPIAMILFALAALILYGPRLSKAYRKIRKLSAKKA</sequence>
<organism evidence="3 4">
    <name type="scientific">Chromohalobacter israelensis (strain ATCC BAA-138 / DSM 3043 / CIP 106854 / NCIMB 13768 / 1H11)</name>
    <name type="common">Chromohalobacter salexigens</name>
    <dbReference type="NCBI Taxonomy" id="290398"/>
    <lineage>
        <taxon>Bacteria</taxon>
        <taxon>Pseudomonadati</taxon>
        <taxon>Pseudomonadota</taxon>
        <taxon>Gammaproteobacteria</taxon>
        <taxon>Oceanospirillales</taxon>
        <taxon>Halomonadaceae</taxon>
        <taxon>Chromohalobacter</taxon>
    </lineage>
</organism>
<feature type="transmembrane region" description="Helical" evidence="1">
    <location>
        <begin position="109"/>
        <end position="132"/>
    </location>
</feature>
<evidence type="ECO:0000313" key="3">
    <source>
        <dbReference type="EMBL" id="ABE60542.1"/>
    </source>
</evidence>
<keyword evidence="4" id="KW-1185">Reference proteome</keyword>
<dbReference type="eggNOG" id="COG3333">
    <property type="taxonomic scope" value="Bacteria"/>
</dbReference>
<dbReference type="HOGENOM" id="CLU_022936_2_0_6"/>
<feature type="domain" description="DUF112" evidence="2">
    <location>
        <begin position="20"/>
        <end position="437"/>
    </location>
</feature>
<dbReference type="OrthoDB" id="9781349at2"/>
<feature type="transmembrane region" description="Helical" evidence="1">
    <location>
        <begin position="20"/>
        <end position="39"/>
    </location>
</feature>
<name>Q1QSL6_CHRI1</name>
<evidence type="ECO:0000256" key="1">
    <source>
        <dbReference type="SAM" id="Phobius"/>
    </source>
</evidence>
<accession>Q1QSL6</accession>
<dbReference type="Proteomes" id="UP000000239">
    <property type="component" value="Chromosome"/>
</dbReference>
<feature type="transmembrane region" description="Helical" evidence="1">
    <location>
        <begin position="138"/>
        <end position="160"/>
    </location>
</feature>
<dbReference type="STRING" id="290398.Csal_3198"/>
<reference evidence="3 4" key="1">
    <citation type="journal article" date="2011" name="Stand. Genomic Sci.">
        <title>Complete genome sequence of the halophilic and highly halotolerant Chromohalobacter salexigens type strain (1H11(T)).</title>
        <authorList>
            <person name="Copeland A."/>
            <person name="O'Connor K."/>
            <person name="Lucas S."/>
            <person name="Lapidus A."/>
            <person name="Berry K.W."/>
            <person name="Detter J.C."/>
            <person name="Del Rio T.G."/>
            <person name="Hammon N."/>
            <person name="Dalin E."/>
            <person name="Tice H."/>
            <person name="Pitluck S."/>
            <person name="Bruce D."/>
            <person name="Goodwin L."/>
            <person name="Han C."/>
            <person name="Tapia R."/>
            <person name="Saunders E."/>
            <person name="Schmutz J."/>
            <person name="Brettin T."/>
            <person name="Larimer F."/>
            <person name="Land M."/>
            <person name="Hauser L."/>
            <person name="Vargas C."/>
            <person name="Nieto J.J."/>
            <person name="Kyrpides N.C."/>
            <person name="Ivanova N."/>
            <person name="Goker M."/>
            <person name="Klenk H.P."/>
            <person name="Csonka L.N."/>
            <person name="Woyke T."/>
        </authorList>
    </citation>
    <scope>NUCLEOTIDE SEQUENCE [LARGE SCALE GENOMIC DNA]</scope>
    <source>
        <strain evidence="4">ATCC BAA-138 / DSM 3043 / CIP 106854 / NCIMB 13768 / 1H11</strain>
    </source>
</reference>
<feature type="transmembrane region" description="Helical" evidence="1">
    <location>
        <begin position="251"/>
        <end position="278"/>
    </location>
</feature>
<evidence type="ECO:0000259" key="2">
    <source>
        <dbReference type="Pfam" id="PF01970"/>
    </source>
</evidence>
<keyword evidence="1" id="KW-1133">Transmembrane helix</keyword>
<protein>
    <recommendedName>
        <fullName evidence="2">DUF112 domain-containing protein</fullName>
    </recommendedName>
</protein>
<dbReference type="InterPro" id="IPR002823">
    <property type="entry name" value="DUF112_TM"/>
</dbReference>
<dbReference type="EMBL" id="CP000285">
    <property type="protein sequence ID" value="ABE60542.1"/>
    <property type="molecule type" value="Genomic_DNA"/>
</dbReference>
<feature type="transmembrane region" description="Helical" evidence="1">
    <location>
        <begin position="353"/>
        <end position="373"/>
    </location>
</feature>
<keyword evidence="1" id="KW-0472">Membrane</keyword>
<dbReference type="RefSeq" id="WP_011508488.1">
    <property type="nucleotide sequence ID" value="NC_007963.1"/>
</dbReference>
<dbReference type="PANTHER" id="PTHR35342:SF5">
    <property type="entry name" value="TRICARBOXYLIC TRANSPORT PROTEIN"/>
    <property type="match status" value="1"/>
</dbReference>
<dbReference type="Pfam" id="PF01970">
    <property type="entry name" value="TctA"/>
    <property type="match status" value="1"/>
</dbReference>
<dbReference type="GeneID" id="95335893"/>
<feature type="transmembrane region" description="Helical" evidence="1">
    <location>
        <begin position="462"/>
        <end position="481"/>
    </location>
</feature>
<feature type="transmembrane region" description="Helical" evidence="1">
    <location>
        <begin position="385"/>
        <end position="404"/>
    </location>
</feature>
<keyword evidence="1" id="KW-0812">Transmembrane</keyword>
<feature type="transmembrane region" description="Helical" evidence="1">
    <location>
        <begin position="196"/>
        <end position="217"/>
    </location>
</feature>
<dbReference type="KEGG" id="csa:Csal_3198"/>